<dbReference type="InterPro" id="IPR007197">
    <property type="entry name" value="rSAM"/>
</dbReference>
<evidence type="ECO:0000256" key="6">
    <source>
        <dbReference type="ARBA" id="ARBA00023601"/>
    </source>
</evidence>
<comment type="similarity">
    <text evidence="6">Belongs to the radical SAM superfamily. Anaerobic sulfatase-maturating enzyme family.</text>
</comment>
<gene>
    <name evidence="8" type="ORF">AS156_31925</name>
</gene>
<name>A0A109K219_9BRAD</name>
<dbReference type="AlphaFoldDB" id="A0A109K219"/>
<dbReference type="PANTHER" id="PTHR43273">
    <property type="entry name" value="ANAEROBIC SULFATASE-MATURATING ENZYME HOMOLOG ASLB-RELATED"/>
    <property type="match status" value="1"/>
</dbReference>
<dbReference type="GO" id="GO:0046872">
    <property type="term" value="F:metal ion binding"/>
    <property type="evidence" value="ECO:0007669"/>
    <property type="project" value="UniProtKB-KW"/>
</dbReference>
<feature type="domain" description="Radical SAM core" evidence="7">
    <location>
        <begin position="71"/>
        <end position="308"/>
    </location>
</feature>
<evidence type="ECO:0000313" key="9">
    <source>
        <dbReference type="Proteomes" id="UP000057737"/>
    </source>
</evidence>
<evidence type="ECO:0000256" key="3">
    <source>
        <dbReference type="ARBA" id="ARBA00022723"/>
    </source>
</evidence>
<dbReference type="InterPro" id="IPR013785">
    <property type="entry name" value="Aldolase_TIM"/>
</dbReference>
<dbReference type="NCBIfam" id="TIGR04085">
    <property type="entry name" value="rSAM_more_4Fe4S"/>
    <property type="match status" value="1"/>
</dbReference>
<keyword evidence="4" id="KW-0408">Iron</keyword>
<evidence type="ECO:0000256" key="1">
    <source>
        <dbReference type="ARBA" id="ARBA00001966"/>
    </source>
</evidence>
<dbReference type="Proteomes" id="UP000057737">
    <property type="component" value="Unassembled WGS sequence"/>
</dbReference>
<evidence type="ECO:0000256" key="5">
    <source>
        <dbReference type="ARBA" id="ARBA00023014"/>
    </source>
</evidence>
<dbReference type="PANTHER" id="PTHR43273:SF3">
    <property type="entry name" value="ANAEROBIC SULFATASE-MATURATING ENZYME HOMOLOG ASLB-RELATED"/>
    <property type="match status" value="1"/>
</dbReference>
<proteinExistence type="inferred from homology"/>
<dbReference type="EMBL" id="LNCU01000032">
    <property type="protein sequence ID" value="KWV59280.1"/>
    <property type="molecule type" value="Genomic_DNA"/>
</dbReference>
<dbReference type="PROSITE" id="PS51918">
    <property type="entry name" value="RADICAL_SAM"/>
    <property type="match status" value="1"/>
</dbReference>
<dbReference type="GO" id="GO:0016491">
    <property type="term" value="F:oxidoreductase activity"/>
    <property type="evidence" value="ECO:0007669"/>
    <property type="project" value="InterPro"/>
</dbReference>
<dbReference type="InterPro" id="IPR023867">
    <property type="entry name" value="Sulphatase_maturase_rSAM"/>
</dbReference>
<dbReference type="SFLD" id="SFLDG01384">
    <property type="entry name" value="thioether_bond_formation_requi"/>
    <property type="match status" value="1"/>
</dbReference>
<sequence length="455" mass="49922">MIAASSFEASPDVHLFDTEFGPHALLADASQVFALDEQTRDELARAAGLGPDAVREVIGLSRPLASAMEAPRDPPLRSLSLAVAQACNLGCTYCYAQEGSFGGKAKEMAWRTAETSVRRLFADAERGDTLHISFLGGEPLAARELLRDATELAVELGRAKGANAKFSITTNGTLLRSDDGEFFERHGFAVTVSLDGVGAVHDRLRPFKNGRGSYERAIENVLPLLAMQRRMQISARVTVTPDNLDLRETLDGFAELGFTSVGFSPVLRSPTGKSELRASDFQILLAQMIACGREFERRMAQRQRYPFANMHSAMREIHRGTHRPYPCGAGAGYFGVSADGDMFACHRFVDDAAGAMGHVETGVDRARQRQWLEERLVDRQEPCRSCWARYLCGGGCHHEVIARGRPACDFIRGWLDYCLQAYVRLSVLRPDYFGGSPDYFGGSPAEVVFEAPALS</sequence>
<comment type="cofactor">
    <cofactor evidence="1">
        <name>[4Fe-4S] cluster</name>
        <dbReference type="ChEBI" id="CHEBI:49883"/>
    </cofactor>
</comment>
<evidence type="ECO:0000256" key="2">
    <source>
        <dbReference type="ARBA" id="ARBA00022691"/>
    </source>
</evidence>
<evidence type="ECO:0000313" key="8">
    <source>
        <dbReference type="EMBL" id="KWV59280.1"/>
    </source>
</evidence>
<dbReference type="SFLD" id="SFLDS00029">
    <property type="entry name" value="Radical_SAM"/>
    <property type="match status" value="1"/>
</dbReference>
<dbReference type="RefSeq" id="WP_066502101.1">
    <property type="nucleotide sequence ID" value="NZ_LNCU01000032.1"/>
</dbReference>
<keyword evidence="2" id="KW-0949">S-adenosyl-L-methionine</keyword>
<evidence type="ECO:0000259" key="7">
    <source>
        <dbReference type="PROSITE" id="PS51918"/>
    </source>
</evidence>
<reference evidence="8 9" key="1">
    <citation type="submission" date="2015-11" db="EMBL/GenBank/DDBJ databases">
        <title>Draft Genome Sequence of the Strain BR 10303 (Bradyrhizobium sp.) isolated from nodules of Centrolobium paraense.</title>
        <authorList>
            <person name="Zelli J.E."/>
            <person name="Simoes-Araujo J.L."/>
            <person name="Barauna A.C."/>
            <person name="Silva K."/>
        </authorList>
    </citation>
    <scope>NUCLEOTIDE SEQUENCE [LARGE SCALE GENOMIC DNA]</scope>
    <source>
        <strain evidence="8 9">BR 10303</strain>
    </source>
</reference>
<dbReference type="SUPFAM" id="SSF102114">
    <property type="entry name" value="Radical SAM enzymes"/>
    <property type="match status" value="1"/>
</dbReference>
<dbReference type="CDD" id="cd01335">
    <property type="entry name" value="Radical_SAM"/>
    <property type="match status" value="1"/>
</dbReference>
<dbReference type="InterPro" id="IPR023885">
    <property type="entry name" value="4Fe4S-binding_SPASM_dom"/>
</dbReference>
<accession>A0A109K219</accession>
<evidence type="ECO:0000256" key="4">
    <source>
        <dbReference type="ARBA" id="ARBA00023004"/>
    </source>
</evidence>
<dbReference type="GO" id="GO:0051536">
    <property type="term" value="F:iron-sulfur cluster binding"/>
    <property type="evidence" value="ECO:0007669"/>
    <property type="project" value="UniProtKB-KW"/>
</dbReference>
<dbReference type="SFLD" id="SFLDG01067">
    <property type="entry name" value="SPASM/twitch_domain_containing"/>
    <property type="match status" value="1"/>
</dbReference>
<protein>
    <submittedName>
        <fullName evidence="8">Radical SAM protein</fullName>
    </submittedName>
</protein>
<keyword evidence="5" id="KW-0411">Iron-sulfur</keyword>
<dbReference type="SFLD" id="SFLDG01386">
    <property type="entry name" value="main_SPASM_domain-containing"/>
    <property type="match status" value="1"/>
</dbReference>
<keyword evidence="3" id="KW-0479">Metal-binding</keyword>
<dbReference type="InterPro" id="IPR058240">
    <property type="entry name" value="rSAM_sf"/>
</dbReference>
<dbReference type="Gene3D" id="3.20.20.70">
    <property type="entry name" value="Aldolase class I"/>
    <property type="match status" value="1"/>
</dbReference>
<dbReference type="Pfam" id="PF04055">
    <property type="entry name" value="Radical_SAM"/>
    <property type="match status" value="1"/>
</dbReference>
<dbReference type="OrthoDB" id="9782387at2"/>
<comment type="caution">
    <text evidence="8">The sequence shown here is derived from an EMBL/GenBank/DDBJ whole genome shotgun (WGS) entry which is preliminary data.</text>
</comment>
<keyword evidence="9" id="KW-1185">Reference proteome</keyword>
<organism evidence="8 9">
    <name type="scientific">Bradyrhizobium macuxiense</name>
    <dbReference type="NCBI Taxonomy" id="1755647"/>
    <lineage>
        <taxon>Bacteria</taxon>
        <taxon>Pseudomonadati</taxon>
        <taxon>Pseudomonadota</taxon>
        <taxon>Alphaproteobacteria</taxon>
        <taxon>Hyphomicrobiales</taxon>
        <taxon>Nitrobacteraceae</taxon>
        <taxon>Bradyrhizobium</taxon>
    </lineage>
</organism>